<dbReference type="SUPFAM" id="SSF56935">
    <property type="entry name" value="Porins"/>
    <property type="match status" value="1"/>
</dbReference>
<feature type="chain" id="PRO_5037429081" description="Outer membrane protein" evidence="1">
    <location>
        <begin position="27"/>
        <end position="442"/>
    </location>
</feature>
<comment type="caution">
    <text evidence="2">The sequence shown here is derived from an EMBL/GenBank/DDBJ whole genome shotgun (WGS) entry which is preliminary data.</text>
</comment>
<organism evidence="2 3">
    <name type="scientific">Candidatus Aphodosoma intestinipullorum</name>
    <dbReference type="NCBI Taxonomy" id="2840674"/>
    <lineage>
        <taxon>Bacteria</taxon>
        <taxon>Pseudomonadati</taxon>
        <taxon>Bacteroidota</taxon>
        <taxon>Bacteroidia</taxon>
        <taxon>Bacteroidales</taxon>
        <taxon>Candidatus Aphodosoma</taxon>
    </lineage>
</organism>
<accession>A0A940DJH0</accession>
<protein>
    <recommendedName>
        <fullName evidence="4">Outer membrane protein</fullName>
    </recommendedName>
</protein>
<reference evidence="2" key="1">
    <citation type="submission" date="2020-10" db="EMBL/GenBank/DDBJ databases">
        <authorList>
            <person name="Gilroy R."/>
        </authorList>
    </citation>
    <scope>NUCLEOTIDE SEQUENCE</scope>
    <source>
        <strain evidence="2">3924</strain>
    </source>
</reference>
<gene>
    <name evidence="2" type="ORF">IAC51_02640</name>
</gene>
<dbReference type="EMBL" id="JADIMV010000047">
    <property type="protein sequence ID" value="MBO8439526.1"/>
    <property type="molecule type" value="Genomic_DNA"/>
</dbReference>
<evidence type="ECO:0008006" key="4">
    <source>
        <dbReference type="Google" id="ProtNLM"/>
    </source>
</evidence>
<dbReference type="InterPro" id="IPR045748">
    <property type="entry name" value="DcaP"/>
</dbReference>
<evidence type="ECO:0000256" key="1">
    <source>
        <dbReference type="SAM" id="SignalP"/>
    </source>
</evidence>
<dbReference type="AlphaFoldDB" id="A0A940DJH0"/>
<proteinExistence type="predicted"/>
<evidence type="ECO:0000313" key="2">
    <source>
        <dbReference type="EMBL" id="MBO8439526.1"/>
    </source>
</evidence>
<evidence type="ECO:0000313" key="3">
    <source>
        <dbReference type="Proteomes" id="UP000712007"/>
    </source>
</evidence>
<feature type="signal peptide" evidence="1">
    <location>
        <begin position="1"/>
        <end position="26"/>
    </location>
</feature>
<name>A0A940DJH0_9BACT</name>
<dbReference type="Pfam" id="PF19577">
    <property type="entry name" value="DcaP"/>
    <property type="match status" value="1"/>
</dbReference>
<sequence length="442" mass="49797">MKTTIHRIFRLLLFPLCMAGASALNAAPLSAQDTSAVRQEIQEKPVKFRFYGFVRNDFTWDSRQNMAVVGELFHFVPLDRDLNSRGEDLNAVPNSRLLAVVTRLGLDLDVRQFGRTKIDAKVEADFCGTSSTYFLVMLRHAYIRLRWGRHSLLAGQSWHPMSADMQPLVLSLNTGAPFNPFSRTPQVRYDVALHPMLSLSAAAMYQMQYTSPGPDGLSPYYQINGGLPELYLGLDFAAHGFRAGLSGEYMMLRPRTTGYPLSEYFTEPLPEERIRVSDRVHSFSATAYFGYTYKSFNLKAKTIYGQNLSHLLMLSGYGVTARHTDGSRSYSPLTSSVSWINATYGQRFMAGLFAGYMKNLGSSRPFVSDDMIYVRGYSNIDQIVRVAPSFSYNIKGFSVGVEYEMTGAFYGDRTDDHGRVSDTHFVPNHRIYAVLSYTFSTK</sequence>
<keyword evidence="1" id="KW-0732">Signal</keyword>
<reference evidence="2" key="2">
    <citation type="journal article" date="2021" name="PeerJ">
        <title>Extensive microbial diversity within the chicken gut microbiome revealed by metagenomics and culture.</title>
        <authorList>
            <person name="Gilroy R."/>
            <person name="Ravi A."/>
            <person name="Getino M."/>
            <person name="Pursley I."/>
            <person name="Horton D.L."/>
            <person name="Alikhan N.F."/>
            <person name="Baker D."/>
            <person name="Gharbi K."/>
            <person name="Hall N."/>
            <person name="Watson M."/>
            <person name="Adriaenssens E.M."/>
            <person name="Foster-Nyarko E."/>
            <person name="Jarju S."/>
            <person name="Secka A."/>
            <person name="Antonio M."/>
            <person name="Oren A."/>
            <person name="Chaudhuri R.R."/>
            <person name="La Ragione R."/>
            <person name="Hildebrand F."/>
            <person name="Pallen M.J."/>
        </authorList>
    </citation>
    <scope>NUCLEOTIDE SEQUENCE</scope>
    <source>
        <strain evidence="2">3924</strain>
    </source>
</reference>
<dbReference type="Proteomes" id="UP000712007">
    <property type="component" value="Unassembled WGS sequence"/>
</dbReference>